<feature type="compositionally biased region" description="Polar residues" evidence="1">
    <location>
        <begin position="128"/>
        <end position="148"/>
    </location>
</feature>
<dbReference type="RefSeq" id="XP_060286336.1">
    <property type="nucleotide sequence ID" value="XM_060429735.1"/>
</dbReference>
<proteinExistence type="predicted"/>
<reference evidence="2" key="1">
    <citation type="submission" date="2023-06" db="EMBL/GenBank/DDBJ databases">
        <title>Genome-scale phylogeny and comparative genomics of the fungal order Sordariales.</title>
        <authorList>
            <consortium name="Lawrence Berkeley National Laboratory"/>
            <person name="Hensen N."/>
            <person name="Bonometti L."/>
            <person name="Westerberg I."/>
            <person name="Brannstrom I.O."/>
            <person name="Guillou S."/>
            <person name="Cros-Aarteil S."/>
            <person name="Calhoun S."/>
            <person name="Haridas S."/>
            <person name="Kuo A."/>
            <person name="Mondo S."/>
            <person name="Pangilinan J."/>
            <person name="Riley R."/>
            <person name="Labutti K."/>
            <person name="Andreopoulos B."/>
            <person name="Lipzen A."/>
            <person name="Chen C."/>
            <person name="Yanf M."/>
            <person name="Daum C."/>
            <person name="Ng V."/>
            <person name="Clum A."/>
            <person name="Steindorff A."/>
            <person name="Ohm R."/>
            <person name="Martin F."/>
            <person name="Silar P."/>
            <person name="Natvig D."/>
            <person name="Lalanne C."/>
            <person name="Gautier V."/>
            <person name="Ament-Velasquez S.L."/>
            <person name="Kruys A."/>
            <person name="Hutchinson M.I."/>
            <person name="Powell A.J."/>
            <person name="Barry K."/>
            <person name="Miller A.N."/>
            <person name="Grigoriev I.V."/>
            <person name="Debuchy R."/>
            <person name="Gladieux P."/>
            <person name="Thoren M.H."/>
            <person name="Johannesson H."/>
        </authorList>
    </citation>
    <scope>NUCLEOTIDE SEQUENCE</scope>
    <source>
        <strain evidence="2">8032-3</strain>
    </source>
</reference>
<dbReference type="EMBL" id="MU839001">
    <property type="protein sequence ID" value="KAK1770123.1"/>
    <property type="molecule type" value="Genomic_DNA"/>
</dbReference>
<dbReference type="GeneID" id="85312922"/>
<comment type="caution">
    <text evidence="2">The sequence shown here is derived from an EMBL/GenBank/DDBJ whole genome shotgun (WGS) entry which is preliminary data.</text>
</comment>
<organism evidence="2 3">
    <name type="scientific">Phialemonium atrogriseum</name>
    <dbReference type="NCBI Taxonomy" id="1093897"/>
    <lineage>
        <taxon>Eukaryota</taxon>
        <taxon>Fungi</taxon>
        <taxon>Dikarya</taxon>
        <taxon>Ascomycota</taxon>
        <taxon>Pezizomycotina</taxon>
        <taxon>Sordariomycetes</taxon>
        <taxon>Sordariomycetidae</taxon>
        <taxon>Cephalothecales</taxon>
        <taxon>Cephalothecaceae</taxon>
        <taxon>Phialemonium</taxon>
    </lineage>
</organism>
<dbReference type="Proteomes" id="UP001244011">
    <property type="component" value="Unassembled WGS sequence"/>
</dbReference>
<evidence type="ECO:0000313" key="3">
    <source>
        <dbReference type="Proteomes" id="UP001244011"/>
    </source>
</evidence>
<sequence>MAYCTNEIVHHEQDQAMAVDFHEPASTNESAVYVKNEPLALGPNMAAIPIKKPDDMTVTPTHKNVRTPRGPQSSMGAATPTQKEFIDMDVTPTQKNMQAPPVQWSSSLEVTPTQKNMRALQVQDSITGVSTPTRSSNMMSTPTKQMMTAPSHRMQYTMAPSTPIKKEPGGMMPSTAMKEMAPSVIEDHKIATAGPSQRRNSIVPSLTMQNMPPPSLRMQYTMPASTSANKGTNTMVPKRTQPNMPATSVKQPIIRTATPTQQGDSSIAPILDMFPPVLHEYNMANATTQNGRWGPTLAPALQTMAPSVFHGYNMAAVASQQAHNQFAPVGQPSAMATAPTQQGYTGMTPTPNMETINPALLQGYNMVHAAPEQGLNIFPAGVQGYTTSLAQYGHTKARTPTLTFDQAVARATANFDRMMQPTSTKSLHAKDYDTDVDTAVRLYCDLVTRRNDTATNPTPRITGVITAVKTSLLDMVKLYEYMERTFGGDTWRFEYDTTRKYYDIIAPRHLTIEEMMRMLKEEEMSKLIGYRHK</sequence>
<name>A0AAJ0C4R3_9PEZI</name>
<feature type="region of interest" description="Disordered" evidence="1">
    <location>
        <begin position="226"/>
        <end position="246"/>
    </location>
</feature>
<gene>
    <name evidence="2" type="ORF">QBC33DRAFT_556543</name>
</gene>
<feature type="region of interest" description="Disordered" evidence="1">
    <location>
        <begin position="128"/>
        <end position="149"/>
    </location>
</feature>
<protein>
    <submittedName>
        <fullName evidence="2">Uncharacterized protein</fullName>
    </submittedName>
</protein>
<evidence type="ECO:0000313" key="2">
    <source>
        <dbReference type="EMBL" id="KAK1770123.1"/>
    </source>
</evidence>
<evidence type="ECO:0000256" key="1">
    <source>
        <dbReference type="SAM" id="MobiDB-lite"/>
    </source>
</evidence>
<accession>A0AAJ0C4R3</accession>
<dbReference type="AlphaFoldDB" id="A0AAJ0C4R3"/>
<keyword evidence="3" id="KW-1185">Reference proteome</keyword>